<organism evidence="1 2">
    <name type="scientific">Streptomyces galbus</name>
    <dbReference type="NCBI Taxonomy" id="33898"/>
    <lineage>
        <taxon>Bacteria</taxon>
        <taxon>Bacillati</taxon>
        <taxon>Actinomycetota</taxon>
        <taxon>Actinomycetes</taxon>
        <taxon>Kitasatosporales</taxon>
        <taxon>Streptomycetaceae</taxon>
        <taxon>Streptomyces</taxon>
    </lineage>
</organism>
<evidence type="ECO:0000313" key="2">
    <source>
        <dbReference type="Proteomes" id="UP000308632"/>
    </source>
</evidence>
<evidence type="ECO:0000313" key="1">
    <source>
        <dbReference type="EMBL" id="TKT06588.1"/>
    </source>
</evidence>
<protein>
    <submittedName>
        <fullName evidence="1">Uncharacterized protein</fullName>
    </submittedName>
</protein>
<gene>
    <name evidence="1" type="ORF">E4U92_26335</name>
</gene>
<reference evidence="1 2" key="1">
    <citation type="submission" date="2019-04" db="EMBL/GenBank/DDBJ databases">
        <title>Streptomyces lasaliensis sp.nov., an Actinomycete isolated from soil which produces the polyether antibiotic lasalocid.</title>
        <authorList>
            <person name="Erwin G."/>
            <person name="Haber C."/>
        </authorList>
    </citation>
    <scope>NUCLEOTIDE SEQUENCE [LARGE SCALE GENOMIC DNA]</scope>
    <source>
        <strain evidence="1 2">DSM 40089</strain>
    </source>
</reference>
<comment type="caution">
    <text evidence="1">The sequence shown here is derived from an EMBL/GenBank/DDBJ whole genome shotgun (WGS) entry which is preliminary data.</text>
</comment>
<proteinExistence type="predicted"/>
<accession>A0A4U5WVP7</accession>
<sequence>MRASITLFGTASLTLVALMSPQQGVGALVLLLSAVAGAVYGVLASCDSSTVQAAIWQGVKATASAAGLGQAFLALYGG</sequence>
<dbReference type="Proteomes" id="UP000308632">
    <property type="component" value="Unassembled WGS sequence"/>
</dbReference>
<dbReference type="EMBL" id="SZPR01000021">
    <property type="protein sequence ID" value="TKT06588.1"/>
    <property type="molecule type" value="Genomic_DNA"/>
</dbReference>
<name>A0A4U5WVP7_STRGB</name>
<dbReference type="AlphaFoldDB" id="A0A4U5WVP7"/>